<proteinExistence type="predicted"/>
<reference evidence="4" key="1">
    <citation type="submission" date="2016-06" db="UniProtKB">
        <authorList>
            <consortium name="WormBaseParasite"/>
        </authorList>
    </citation>
    <scope>IDENTIFICATION</scope>
</reference>
<dbReference type="SUPFAM" id="SSF50630">
    <property type="entry name" value="Acid proteases"/>
    <property type="match status" value="1"/>
</dbReference>
<name>A0A183B5B7_9TREM</name>
<evidence type="ECO:0000313" key="3">
    <source>
        <dbReference type="Proteomes" id="UP000272942"/>
    </source>
</evidence>
<sequence length="418" mass="45938">MPMRHPPFVLDASSTKKLVFHPDNVQLVACVKALVAEVQALTLSRDRLRQAVVHAPATGAVARGARDLAHRRMGFAGITAATFGKLLSRPAQVTTVSGSPQRSRLFFVTDLHTEICFLVNTGAQVSIIRPLPADLHRLSSVELVPVNRTPIKTYGERSLTLNIGIRRSLPWVVITAHPPQSIISIDYLRHFNLIVDTVGHKLIDRLTACETIGTPATTPSVSPLWYTPDDTDKFRAVLSEFPELCKPLDTLPQATTDMIHHIVTTEAEAKTPIIDLDDLQSPSPKPPPPKRPNDTRVNPGTPFRYNRPVAPISLAEYTSPVLKKSLSLTALPPQTPTLVPKKVSSAIGSLRSRLQLDILSPRWDAKHLQPSVPVRIPSSLTPNFVAQRSANSAYNNRPRTMPAPRPTYIDQTKTNPSL</sequence>
<dbReference type="WBParaSite" id="ECPE_0001444201-mRNA-1">
    <property type="protein sequence ID" value="ECPE_0001444201-mRNA-1"/>
    <property type="gene ID" value="ECPE_0001444201"/>
</dbReference>
<feature type="compositionally biased region" description="Polar residues" evidence="1">
    <location>
        <begin position="388"/>
        <end position="398"/>
    </location>
</feature>
<evidence type="ECO:0000256" key="1">
    <source>
        <dbReference type="SAM" id="MobiDB-lite"/>
    </source>
</evidence>
<evidence type="ECO:0000313" key="2">
    <source>
        <dbReference type="EMBL" id="VDP91674.1"/>
    </source>
</evidence>
<dbReference type="InterPro" id="IPR021109">
    <property type="entry name" value="Peptidase_aspartic_dom_sf"/>
</dbReference>
<reference evidence="2 3" key="2">
    <citation type="submission" date="2018-11" db="EMBL/GenBank/DDBJ databases">
        <authorList>
            <consortium name="Pathogen Informatics"/>
        </authorList>
    </citation>
    <scope>NUCLEOTIDE SEQUENCE [LARGE SCALE GENOMIC DNA]</scope>
    <source>
        <strain evidence="2 3">Egypt</strain>
    </source>
</reference>
<evidence type="ECO:0000313" key="4">
    <source>
        <dbReference type="WBParaSite" id="ECPE_0001444201-mRNA-1"/>
    </source>
</evidence>
<feature type="region of interest" description="Disordered" evidence="1">
    <location>
        <begin position="273"/>
        <end position="304"/>
    </location>
</feature>
<feature type="compositionally biased region" description="Polar residues" evidence="1">
    <location>
        <begin position="409"/>
        <end position="418"/>
    </location>
</feature>
<dbReference type="EMBL" id="UZAN01057486">
    <property type="protein sequence ID" value="VDP91674.1"/>
    <property type="molecule type" value="Genomic_DNA"/>
</dbReference>
<accession>A0A183B5B7</accession>
<organism evidence="4">
    <name type="scientific">Echinostoma caproni</name>
    <dbReference type="NCBI Taxonomy" id="27848"/>
    <lineage>
        <taxon>Eukaryota</taxon>
        <taxon>Metazoa</taxon>
        <taxon>Spiralia</taxon>
        <taxon>Lophotrochozoa</taxon>
        <taxon>Platyhelminthes</taxon>
        <taxon>Trematoda</taxon>
        <taxon>Digenea</taxon>
        <taxon>Plagiorchiida</taxon>
        <taxon>Echinostomata</taxon>
        <taxon>Echinostomatoidea</taxon>
        <taxon>Echinostomatidae</taxon>
        <taxon>Echinostoma</taxon>
    </lineage>
</organism>
<dbReference type="AlphaFoldDB" id="A0A183B5B7"/>
<dbReference type="Proteomes" id="UP000272942">
    <property type="component" value="Unassembled WGS sequence"/>
</dbReference>
<dbReference type="OrthoDB" id="6276451at2759"/>
<feature type="region of interest" description="Disordered" evidence="1">
    <location>
        <begin position="388"/>
        <end position="418"/>
    </location>
</feature>
<gene>
    <name evidence="2" type="ORF">ECPE_LOCUS14402</name>
</gene>
<protein>
    <submittedName>
        <fullName evidence="4">Peptidase A2 domain-containing protein</fullName>
    </submittedName>
</protein>
<keyword evidence="3" id="KW-1185">Reference proteome</keyword>